<organism evidence="1 2">
    <name type="scientific">Portunus trituberculatus</name>
    <name type="common">Swimming crab</name>
    <name type="synonym">Neptunus trituberculatus</name>
    <dbReference type="NCBI Taxonomy" id="210409"/>
    <lineage>
        <taxon>Eukaryota</taxon>
        <taxon>Metazoa</taxon>
        <taxon>Ecdysozoa</taxon>
        <taxon>Arthropoda</taxon>
        <taxon>Crustacea</taxon>
        <taxon>Multicrustacea</taxon>
        <taxon>Malacostraca</taxon>
        <taxon>Eumalacostraca</taxon>
        <taxon>Eucarida</taxon>
        <taxon>Decapoda</taxon>
        <taxon>Pleocyemata</taxon>
        <taxon>Brachyura</taxon>
        <taxon>Eubrachyura</taxon>
        <taxon>Portunoidea</taxon>
        <taxon>Portunidae</taxon>
        <taxon>Portuninae</taxon>
        <taxon>Portunus</taxon>
    </lineage>
</organism>
<dbReference type="OrthoDB" id="6352347at2759"/>
<accession>A0A5B7EQQ1</accession>
<proteinExistence type="predicted"/>
<name>A0A5B7EQQ1_PORTR</name>
<gene>
    <name evidence="1" type="ORF">E2C01_030542</name>
</gene>
<evidence type="ECO:0000313" key="2">
    <source>
        <dbReference type="Proteomes" id="UP000324222"/>
    </source>
</evidence>
<protein>
    <submittedName>
        <fullName evidence="1">Uncharacterized protein</fullName>
    </submittedName>
</protein>
<comment type="caution">
    <text evidence="1">The sequence shown here is derived from an EMBL/GenBank/DDBJ whole genome shotgun (WGS) entry which is preliminary data.</text>
</comment>
<dbReference type="Proteomes" id="UP000324222">
    <property type="component" value="Unassembled WGS sequence"/>
</dbReference>
<sequence>MTGDASKRLTLEGHCTTTLTTLGPSYTGCPDLYRLPVGQFSGTTGILGLDVGNMFCQLNIGFFPPFLSLASIPHRAGQWERWEAEELLPLTIACAGQFGRQFCRKPSYLHRDSSGLVFVYPSKFLLN</sequence>
<dbReference type="AlphaFoldDB" id="A0A5B7EQQ1"/>
<keyword evidence="2" id="KW-1185">Reference proteome</keyword>
<evidence type="ECO:0000313" key="1">
    <source>
        <dbReference type="EMBL" id="MPC37070.1"/>
    </source>
</evidence>
<dbReference type="EMBL" id="VSRR010003678">
    <property type="protein sequence ID" value="MPC37070.1"/>
    <property type="molecule type" value="Genomic_DNA"/>
</dbReference>
<reference evidence="1 2" key="1">
    <citation type="submission" date="2019-05" db="EMBL/GenBank/DDBJ databases">
        <title>Another draft genome of Portunus trituberculatus and its Hox gene families provides insights of decapod evolution.</title>
        <authorList>
            <person name="Jeong J.-H."/>
            <person name="Song I."/>
            <person name="Kim S."/>
            <person name="Choi T."/>
            <person name="Kim D."/>
            <person name="Ryu S."/>
            <person name="Kim W."/>
        </authorList>
    </citation>
    <scope>NUCLEOTIDE SEQUENCE [LARGE SCALE GENOMIC DNA]</scope>
    <source>
        <tissue evidence="1">Muscle</tissue>
    </source>
</reference>